<sequence>MSNRRELLLDTAISLLGERGVHGLTHRAVDAEAGLPTGSAANYFSTRDALLDAVVERVADRERDIGEQLWATRCPTTPAELAEVLAELAHQATGPQRTLTLARYAVLVEAAHRPQLQAQLAAVGGRVRAYFLTWMRVAGSTDLARDAPIIMNCWTGLVLHQLSYPNPRFDPLAQLGPLVAALLPPPDGKRGSHGP</sequence>
<evidence type="ECO:0000256" key="1">
    <source>
        <dbReference type="ARBA" id="ARBA00023125"/>
    </source>
</evidence>
<dbReference type="InterPro" id="IPR041583">
    <property type="entry name" value="TetR_C_31"/>
</dbReference>
<organism evidence="4 5">
    <name type="scientific">Catellatospora chokoriensis</name>
    <dbReference type="NCBI Taxonomy" id="310353"/>
    <lineage>
        <taxon>Bacteria</taxon>
        <taxon>Bacillati</taxon>
        <taxon>Actinomycetota</taxon>
        <taxon>Actinomycetes</taxon>
        <taxon>Micromonosporales</taxon>
        <taxon>Micromonosporaceae</taxon>
        <taxon>Catellatospora</taxon>
    </lineage>
</organism>
<dbReference type="InterPro" id="IPR001647">
    <property type="entry name" value="HTH_TetR"/>
</dbReference>
<feature type="domain" description="HTH tetR-type" evidence="3">
    <location>
        <begin position="2"/>
        <end position="62"/>
    </location>
</feature>
<dbReference type="Pfam" id="PF17940">
    <property type="entry name" value="TetR_C_31"/>
    <property type="match status" value="1"/>
</dbReference>
<dbReference type="RefSeq" id="WP_191842038.1">
    <property type="nucleotide sequence ID" value="NZ_BAAALB010000017.1"/>
</dbReference>
<dbReference type="PROSITE" id="PS50977">
    <property type="entry name" value="HTH_TETR_2"/>
    <property type="match status" value="1"/>
</dbReference>
<dbReference type="Gene3D" id="1.10.357.10">
    <property type="entry name" value="Tetracycline Repressor, domain 2"/>
    <property type="match status" value="1"/>
</dbReference>
<dbReference type="EMBL" id="BONG01000035">
    <property type="protein sequence ID" value="GIF91656.1"/>
    <property type="molecule type" value="Genomic_DNA"/>
</dbReference>
<dbReference type="AlphaFoldDB" id="A0A8J3JV85"/>
<evidence type="ECO:0000313" key="5">
    <source>
        <dbReference type="Proteomes" id="UP000619293"/>
    </source>
</evidence>
<gene>
    <name evidence="4" type="ORF">Cch02nite_51000</name>
</gene>
<name>A0A8J3JV85_9ACTN</name>
<dbReference type="InterPro" id="IPR009057">
    <property type="entry name" value="Homeodomain-like_sf"/>
</dbReference>
<evidence type="ECO:0000256" key="2">
    <source>
        <dbReference type="PROSITE-ProRule" id="PRU00335"/>
    </source>
</evidence>
<comment type="caution">
    <text evidence="4">The sequence shown here is derived from an EMBL/GenBank/DDBJ whole genome shotgun (WGS) entry which is preliminary data.</text>
</comment>
<proteinExistence type="predicted"/>
<dbReference type="GO" id="GO:0003677">
    <property type="term" value="F:DNA binding"/>
    <property type="evidence" value="ECO:0007669"/>
    <property type="project" value="UniProtKB-UniRule"/>
</dbReference>
<dbReference type="Pfam" id="PF00440">
    <property type="entry name" value="TetR_N"/>
    <property type="match status" value="1"/>
</dbReference>
<accession>A0A8J3JV85</accession>
<dbReference type="SUPFAM" id="SSF46689">
    <property type="entry name" value="Homeodomain-like"/>
    <property type="match status" value="1"/>
</dbReference>
<keyword evidence="5" id="KW-1185">Reference proteome</keyword>
<feature type="DNA-binding region" description="H-T-H motif" evidence="2">
    <location>
        <begin position="25"/>
        <end position="44"/>
    </location>
</feature>
<reference evidence="4 5" key="1">
    <citation type="submission" date="2021-01" db="EMBL/GenBank/DDBJ databases">
        <title>Whole genome shotgun sequence of Catellatospora chokoriensis NBRC 107358.</title>
        <authorList>
            <person name="Komaki H."/>
            <person name="Tamura T."/>
        </authorList>
    </citation>
    <scope>NUCLEOTIDE SEQUENCE [LARGE SCALE GENOMIC DNA]</scope>
    <source>
        <strain evidence="4 5">NBRC 107358</strain>
    </source>
</reference>
<evidence type="ECO:0000259" key="3">
    <source>
        <dbReference type="PROSITE" id="PS50977"/>
    </source>
</evidence>
<protein>
    <recommendedName>
        <fullName evidence="3">HTH tetR-type domain-containing protein</fullName>
    </recommendedName>
</protein>
<evidence type="ECO:0000313" key="4">
    <source>
        <dbReference type="EMBL" id="GIF91656.1"/>
    </source>
</evidence>
<dbReference type="Proteomes" id="UP000619293">
    <property type="component" value="Unassembled WGS sequence"/>
</dbReference>
<keyword evidence="1 2" id="KW-0238">DNA-binding</keyword>